<dbReference type="EMBL" id="OKRB01000090">
    <property type="protein sequence ID" value="SPE21996.1"/>
    <property type="molecule type" value="Genomic_DNA"/>
</dbReference>
<evidence type="ECO:0008006" key="4">
    <source>
        <dbReference type="Google" id="ProtNLM"/>
    </source>
</evidence>
<dbReference type="Proteomes" id="UP000239735">
    <property type="component" value="Unassembled WGS sequence"/>
</dbReference>
<reference evidence="3" key="1">
    <citation type="submission" date="2018-02" db="EMBL/GenBank/DDBJ databases">
        <authorList>
            <person name="Hausmann B."/>
        </authorList>
    </citation>
    <scope>NUCLEOTIDE SEQUENCE [LARGE SCALE GENOMIC DNA]</scope>
    <source>
        <strain evidence="3">Peat soil MAG SbA5</strain>
    </source>
</reference>
<proteinExistence type="predicted"/>
<sequence length="212" mass="22440">MRGNTLLNAAVLVACLGLAASLSGCKIHVDKGANGEDKDVRVDTPFGGIHVNTDQTTAADLGLPVYPGAQVAPDKDNDKSADIHMGFGEWELRVKVVNYSTADSQDKVVAFYKKALDRFGDVITCQDNNPVGTPTSTTEGLTCSDSGQNVQIDDHGQKHGYHSGHNGFELKAGSKRHQHIVGFESSAPGQTRFALVAVDLPSQFSGNSGKSD</sequence>
<dbReference type="AlphaFoldDB" id="A0A2N9LFG3"/>
<name>A0A2N9LFG3_9BACT</name>
<protein>
    <recommendedName>
        <fullName evidence="4">Lipoprotein</fullName>
    </recommendedName>
</protein>
<feature type="chain" id="PRO_5014802718" description="Lipoprotein" evidence="1">
    <location>
        <begin position="20"/>
        <end position="212"/>
    </location>
</feature>
<organism evidence="2 3">
    <name type="scientific">Candidatus Sulfuritelmatomonas gaucii</name>
    <dbReference type="NCBI Taxonomy" id="2043161"/>
    <lineage>
        <taxon>Bacteria</taxon>
        <taxon>Pseudomonadati</taxon>
        <taxon>Acidobacteriota</taxon>
        <taxon>Terriglobia</taxon>
        <taxon>Terriglobales</taxon>
        <taxon>Acidobacteriaceae</taxon>
        <taxon>Candidatus Sulfuritelmatomonas</taxon>
    </lineage>
</organism>
<evidence type="ECO:0000313" key="3">
    <source>
        <dbReference type="Proteomes" id="UP000239735"/>
    </source>
</evidence>
<dbReference type="PROSITE" id="PS51257">
    <property type="entry name" value="PROKAR_LIPOPROTEIN"/>
    <property type="match status" value="1"/>
</dbReference>
<evidence type="ECO:0000256" key="1">
    <source>
        <dbReference type="SAM" id="SignalP"/>
    </source>
</evidence>
<accession>A0A2N9LFG3</accession>
<dbReference type="OrthoDB" id="119905at2"/>
<gene>
    <name evidence="2" type="ORF">SBA5_330038</name>
</gene>
<keyword evidence="1" id="KW-0732">Signal</keyword>
<feature type="signal peptide" evidence="1">
    <location>
        <begin position="1"/>
        <end position="19"/>
    </location>
</feature>
<evidence type="ECO:0000313" key="2">
    <source>
        <dbReference type="EMBL" id="SPE21996.1"/>
    </source>
</evidence>